<gene>
    <name evidence="2" type="ORF">FDZ14_29405</name>
</gene>
<feature type="signal peptide" evidence="1">
    <location>
        <begin position="1"/>
        <end position="20"/>
    </location>
</feature>
<evidence type="ECO:0000256" key="1">
    <source>
        <dbReference type="SAM" id="SignalP"/>
    </source>
</evidence>
<keyword evidence="2" id="KW-0614">Plasmid</keyword>
<evidence type="ECO:0000313" key="2">
    <source>
        <dbReference type="EMBL" id="QJX80216.1"/>
    </source>
</evidence>
<feature type="chain" id="PRO_5038929889" description="Lipoprotein" evidence="1">
    <location>
        <begin position="21"/>
        <end position="174"/>
    </location>
</feature>
<evidence type="ECO:0008006" key="4">
    <source>
        <dbReference type="Google" id="ProtNLM"/>
    </source>
</evidence>
<geneLocation type="plasmid" evidence="3">
    <name>pfdu301a</name>
</geneLocation>
<accession>A0A6M6E3C8</accession>
<sequence>MKFKSFLVIPLLLSASLLGACSNESSASNEKEPDVKVVTKVSSLSDKEYGEVGTDQLKNPKKDDFRKVTIELTLSEVDKIKKEKVDMPSYKKIFNTIDKDEQTRYWFGEGYAKEDDEQNKEVFNQEFVLYTKDLSEDDIKTALETNKIKATWVNADNKEKVEKEVSAADHISFK</sequence>
<organism evidence="2 3">
    <name type="scientific">Priestia megaterium</name>
    <name type="common">Bacillus megaterium</name>
    <dbReference type="NCBI Taxonomy" id="1404"/>
    <lineage>
        <taxon>Bacteria</taxon>
        <taxon>Bacillati</taxon>
        <taxon>Bacillota</taxon>
        <taxon>Bacilli</taxon>
        <taxon>Bacillales</taxon>
        <taxon>Bacillaceae</taxon>
        <taxon>Priestia</taxon>
    </lineage>
</organism>
<proteinExistence type="predicted"/>
<evidence type="ECO:0000313" key="3">
    <source>
        <dbReference type="Proteomes" id="UP000501076"/>
    </source>
</evidence>
<reference evidence="2 3" key="1">
    <citation type="submission" date="2019-10" db="EMBL/GenBank/DDBJ databases">
        <title>Complete genome sequences for adaption low water activity.</title>
        <authorList>
            <person name="Zhao L."/>
            <person name="Zhong J."/>
        </authorList>
    </citation>
    <scope>NUCLEOTIDE SEQUENCE [LARGE SCALE GENOMIC DNA]</scope>
    <source>
        <strain evidence="2 3">FDU301</strain>
        <plasmid evidence="3">pfdu301a</plasmid>
    </source>
</reference>
<protein>
    <recommendedName>
        <fullName evidence="4">Lipoprotein</fullName>
    </recommendedName>
</protein>
<dbReference type="PROSITE" id="PS51257">
    <property type="entry name" value="PROKAR_LIPOPROTEIN"/>
    <property type="match status" value="1"/>
</dbReference>
<keyword evidence="1" id="KW-0732">Signal</keyword>
<dbReference type="AlphaFoldDB" id="A0A6M6E3C8"/>
<dbReference type="EMBL" id="CP045273">
    <property type="protein sequence ID" value="QJX80216.1"/>
    <property type="molecule type" value="Genomic_DNA"/>
</dbReference>
<dbReference type="Proteomes" id="UP000501076">
    <property type="component" value="Plasmid pFDU301A"/>
</dbReference>
<dbReference type="RefSeq" id="WP_171778199.1">
    <property type="nucleotide sequence ID" value="NZ_CP045273.1"/>
</dbReference>
<name>A0A6M6E3C8_PRIMG</name>